<dbReference type="InterPro" id="IPR027417">
    <property type="entry name" value="P-loop_NTPase"/>
</dbReference>
<dbReference type="Gene3D" id="3.40.50.300">
    <property type="entry name" value="P-loop containing nucleotide triphosphate hydrolases"/>
    <property type="match status" value="1"/>
</dbReference>
<comment type="caution">
    <text evidence="3">The sequence shown here is derived from an EMBL/GenBank/DDBJ whole genome shotgun (WGS) entry which is preliminary data.</text>
</comment>
<dbReference type="PANTHER" id="PTHR43642">
    <property type="entry name" value="HYBRID SIGNAL TRANSDUCTION HISTIDINE KINASE G"/>
    <property type="match status" value="1"/>
</dbReference>
<dbReference type="SUPFAM" id="SSF52540">
    <property type="entry name" value="P-loop containing nucleoside triphosphate hydrolases"/>
    <property type="match status" value="1"/>
</dbReference>
<sequence length="867" mass="96795">MCGVDSNNSASFSGQGSGSRSTTTFNKAADSRPGSFHSGGNDNTSIPTSSKTKNRHHDTSSNTTDSSQGSQEKKLDTKISQLGLYGRQKETGTIRKCLEDLVITGKNKLVYISGLSGTGKTALAATVADSVIKKNGIFAMGKFDQKLRDEPYAGIAAAGRHICGEILHRKNSSEHMDFEDVRKMIIKNVGSELSTLAMILPEIEDIVGSSDLLAQDNIAGGDYGSNKERLNNAIRTFFRTVATFFKPLVMVLDDIQWADLPSINLMQVLMTDESSSNFMLIALYRSNEVDETHVVTKMMKTLDEKEKEFDFDTTKIEVGDLKMEQVDEILVELLQLPSYRTADLSEIIHRRTGGNAFFVLNFIDMLKNQHLLVYSKVEKCWVWDETEIELETIATDNVVDILKQRMKNLPKQMREVLQLAACLGANEVLEQLNHPLMKSGRKLSIFKRFNVIKAYDRNLNPDMASTLPVMTDKNALSAMKILSSLLILTYVTNKAELPVVTSKMASLVNTFGVCDEAANAYCFRGTFATDLRVIDAHAKFAKGIMDRSKDRYSKAASKMYIFCLMSYTRDIRWVQKGYEENYHYSLQVGDIQMALYSFMIDLYYALVSGHSLEAIATEARHKLKSLARMNRGWQIGLMTILLQGVLNMQGQSEDPFVLKGEAMDETAMAPASPFSLDGAIRIGSKAIIYAFCGNHQANADQHMEHVQNAAIQLAGNGIGFWFEVYTAISSLHCARSASGRQFKKYQRFGQQTSKRVKKWIAQGCANLKQLDFLLDAELAVLAGNDKKARQCYKKSIRTAEKMLRVNDAGLASERYGEYLLLEHHHGNKEGARGALTHAVEFYSLWGSDLKVESIRSKHEELLRPSIV</sequence>
<feature type="region of interest" description="Disordered" evidence="1">
    <location>
        <begin position="1"/>
        <end position="75"/>
    </location>
</feature>
<proteinExistence type="predicted"/>
<evidence type="ECO:0000313" key="4">
    <source>
        <dbReference type="Proteomes" id="UP001295423"/>
    </source>
</evidence>
<feature type="domain" description="Orc1-like AAA ATPase" evidence="2">
    <location>
        <begin position="84"/>
        <end position="281"/>
    </location>
</feature>
<organism evidence="3 4">
    <name type="scientific">Cylindrotheca closterium</name>
    <dbReference type="NCBI Taxonomy" id="2856"/>
    <lineage>
        <taxon>Eukaryota</taxon>
        <taxon>Sar</taxon>
        <taxon>Stramenopiles</taxon>
        <taxon>Ochrophyta</taxon>
        <taxon>Bacillariophyta</taxon>
        <taxon>Bacillariophyceae</taxon>
        <taxon>Bacillariophycidae</taxon>
        <taxon>Bacillariales</taxon>
        <taxon>Bacillariaceae</taxon>
        <taxon>Cylindrotheca</taxon>
    </lineage>
</organism>
<feature type="compositionally biased region" description="Polar residues" evidence="1">
    <location>
        <begin position="38"/>
        <end position="51"/>
    </location>
</feature>
<dbReference type="Proteomes" id="UP001295423">
    <property type="component" value="Unassembled WGS sequence"/>
</dbReference>
<evidence type="ECO:0000313" key="3">
    <source>
        <dbReference type="EMBL" id="CAJ1947963.1"/>
    </source>
</evidence>
<dbReference type="Pfam" id="PF13191">
    <property type="entry name" value="AAA_16"/>
    <property type="match status" value="1"/>
</dbReference>
<name>A0AAD2PU43_9STRA</name>
<dbReference type="PANTHER" id="PTHR43642:SF1">
    <property type="entry name" value="HYBRID SIGNAL TRANSDUCTION HISTIDINE KINASE G"/>
    <property type="match status" value="1"/>
</dbReference>
<reference evidence="3" key="1">
    <citation type="submission" date="2023-08" db="EMBL/GenBank/DDBJ databases">
        <authorList>
            <person name="Audoor S."/>
            <person name="Bilcke G."/>
        </authorList>
    </citation>
    <scope>NUCLEOTIDE SEQUENCE</scope>
</reference>
<gene>
    <name evidence="3" type="ORF">CYCCA115_LOCUS11396</name>
</gene>
<evidence type="ECO:0000256" key="1">
    <source>
        <dbReference type="SAM" id="MobiDB-lite"/>
    </source>
</evidence>
<dbReference type="AlphaFoldDB" id="A0AAD2PU43"/>
<dbReference type="InterPro" id="IPR053159">
    <property type="entry name" value="Hybrid_Histidine_Kinase"/>
</dbReference>
<protein>
    <recommendedName>
        <fullName evidence="2">Orc1-like AAA ATPase domain-containing protein</fullName>
    </recommendedName>
</protein>
<accession>A0AAD2PU43</accession>
<keyword evidence="4" id="KW-1185">Reference proteome</keyword>
<feature type="compositionally biased region" description="Low complexity" evidence="1">
    <location>
        <begin position="60"/>
        <end position="70"/>
    </location>
</feature>
<dbReference type="EMBL" id="CAKOGP040001736">
    <property type="protein sequence ID" value="CAJ1947963.1"/>
    <property type="molecule type" value="Genomic_DNA"/>
</dbReference>
<evidence type="ECO:0000259" key="2">
    <source>
        <dbReference type="Pfam" id="PF13191"/>
    </source>
</evidence>
<feature type="compositionally biased region" description="Low complexity" evidence="1">
    <location>
        <begin position="1"/>
        <end position="24"/>
    </location>
</feature>
<dbReference type="InterPro" id="IPR041664">
    <property type="entry name" value="AAA_16"/>
</dbReference>